<sequence>APSGAPCGYDFRTITIIKSPYRNDCRLLLTPAFEGKTELELEEEYTLSSDKYREHLQANTALVNQLLSDFSVAGWELVETHAVQEGPPPAAAVTRYLFRKAKK</sequence>
<proteinExistence type="predicted"/>
<organism evidence="1">
    <name type="scientific">Tanacetum cinerariifolium</name>
    <name type="common">Dalmatian daisy</name>
    <name type="synonym">Chrysanthemum cinerariifolium</name>
    <dbReference type="NCBI Taxonomy" id="118510"/>
    <lineage>
        <taxon>Eukaryota</taxon>
        <taxon>Viridiplantae</taxon>
        <taxon>Streptophyta</taxon>
        <taxon>Embryophyta</taxon>
        <taxon>Tracheophyta</taxon>
        <taxon>Spermatophyta</taxon>
        <taxon>Magnoliopsida</taxon>
        <taxon>eudicotyledons</taxon>
        <taxon>Gunneridae</taxon>
        <taxon>Pentapetalae</taxon>
        <taxon>asterids</taxon>
        <taxon>campanulids</taxon>
        <taxon>Asterales</taxon>
        <taxon>Asteraceae</taxon>
        <taxon>Asteroideae</taxon>
        <taxon>Anthemideae</taxon>
        <taxon>Anthemidinae</taxon>
        <taxon>Tanacetum</taxon>
    </lineage>
</organism>
<evidence type="ECO:0000313" key="1">
    <source>
        <dbReference type="EMBL" id="GFD49739.1"/>
    </source>
</evidence>
<gene>
    <name evidence="1" type="ORF">Tci_921708</name>
</gene>
<dbReference type="AlphaFoldDB" id="A0A699WS27"/>
<feature type="non-terminal residue" evidence="1">
    <location>
        <position position="1"/>
    </location>
</feature>
<name>A0A699WS27_TANCI</name>
<accession>A0A699WS27</accession>
<evidence type="ECO:0008006" key="2">
    <source>
        <dbReference type="Google" id="ProtNLM"/>
    </source>
</evidence>
<dbReference type="EMBL" id="BKCJ011746659">
    <property type="protein sequence ID" value="GFD49739.1"/>
    <property type="molecule type" value="Genomic_DNA"/>
</dbReference>
<reference evidence="1" key="1">
    <citation type="journal article" date="2019" name="Sci. Rep.">
        <title>Draft genome of Tanacetum cinerariifolium, the natural source of mosquito coil.</title>
        <authorList>
            <person name="Yamashiro T."/>
            <person name="Shiraishi A."/>
            <person name="Satake H."/>
            <person name="Nakayama K."/>
        </authorList>
    </citation>
    <scope>NUCLEOTIDE SEQUENCE</scope>
</reference>
<protein>
    <recommendedName>
        <fullName evidence="2">DUF4177 domain-containing protein</fullName>
    </recommendedName>
</protein>
<comment type="caution">
    <text evidence="1">The sequence shown here is derived from an EMBL/GenBank/DDBJ whole genome shotgun (WGS) entry which is preliminary data.</text>
</comment>